<comment type="caution">
    <text evidence="1">The sequence shown here is derived from an EMBL/GenBank/DDBJ whole genome shotgun (WGS) entry which is preliminary data.</text>
</comment>
<sequence>MFTPGLMASKTARVEMNGEGLWLTAPTWRKVPTWTDATVQGLGMVFLSRSRCSPISQLGMLSEIVQIPP</sequence>
<protein>
    <submittedName>
        <fullName evidence="1">Uncharacterized protein</fullName>
    </submittedName>
</protein>
<name>A0A9N8F062_9STRA</name>
<dbReference type="AlphaFoldDB" id="A0A9N8F062"/>
<keyword evidence="2" id="KW-1185">Reference proteome</keyword>
<proteinExistence type="predicted"/>
<reference evidence="1" key="1">
    <citation type="submission" date="2020-06" db="EMBL/GenBank/DDBJ databases">
        <authorList>
            <consortium name="Plant Systems Biology data submission"/>
        </authorList>
    </citation>
    <scope>NUCLEOTIDE SEQUENCE</scope>
    <source>
        <strain evidence="1">D6</strain>
    </source>
</reference>
<evidence type="ECO:0000313" key="2">
    <source>
        <dbReference type="Proteomes" id="UP001153069"/>
    </source>
</evidence>
<organism evidence="1 2">
    <name type="scientific">Seminavis robusta</name>
    <dbReference type="NCBI Taxonomy" id="568900"/>
    <lineage>
        <taxon>Eukaryota</taxon>
        <taxon>Sar</taxon>
        <taxon>Stramenopiles</taxon>
        <taxon>Ochrophyta</taxon>
        <taxon>Bacillariophyta</taxon>
        <taxon>Bacillariophyceae</taxon>
        <taxon>Bacillariophycidae</taxon>
        <taxon>Naviculales</taxon>
        <taxon>Naviculaceae</taxon>
        <taxon>Seminavis</taxon>
    </lineage>
</organism>
<dbReference type="EMBL" id="CAICTM010002537">
    <property type="protein sequence ID" value="CAB9529545.1"/>
    <property type="molecule type" value="Genomic_DNA"/>
</dbReference>
<gene>
    <name evidence="1" type="ORF">SEMRO_2539_G330600.1</name>
</gene>
<dbReference type="Proteomes" id="UP001153069">
    <property type="component" value="Unassembled WGS sequence"/>
</dbReference>
<accession>A0A9N8F062</accession>
<evidence type="ECO:0000313" key="1">
    <source>
        <dbReference type="EMBL" id="CAB9529545.1"/>
    </source>
</evidence>